<accession>A0A2P1JXF5</accession>
<evidence type="ECO:0000313" key="1">
    <source>
        <dbReference type="EMBL" id="AVO25031.1"/>
    </source>
</evidence>
<proteinExistence type="predicted"/>
<keyword evidence="2" id="KW-1185">Reference proteome</keyword>
<dbReference type="EMBL" id="MG962366">
    <property type="protein sequence ID" value="AVO25031.1"/>
    <property type="molecule type" value="Genomic_DNA"/>
</dbReference>
<dbReference type="KEGG" id="vg:64766352"/>
<protein>
    <submittedName>
        <fullName evidence="1">Uncharacterized protein</fullName>
    </submittedName>
</protein>
<name>A0A2P1JXF5_9CAUD</name>
<gene>
    <name evidence="1" type="primary">99</name>
    <name evidence="1" type="ORF">SEA_FINCH_99</name>
</gene>
<organism evidence="1 2">
    <name type="scientific">Rhodococcus phage Finch</name>
    <dbReference type="NCBI Taxonomy" id="2094144"/>
    <lineage>
        <taxon>Viruses</taxon>
        <taxon>Duplodnaviria</taxon>
        <taxon>Heunggongvirae</taxon>
        <taxon>Uroviricota</taxon>
        <taxon>Caudoviricetes</taxon>
        <taxon>Finchvirus</taxon>
        <taxon>Finchvirus finch</taxon>
    </lineage>
</organism>
<reference evidence="2" key="1">
    <citation type="submission" date="2018-02" db="EMBL/GenBank/DDBJ databases">
        <authorList>
            <person name="Cohen D.B."/>
            <person name="Kent A.D."/>
        </authorList>
    </citation>
    <scope>NUCLEOTIDE SEQUENCE [LARGE SCALE GENOMIC DNA]</scope>
</reference>
<evidence type="ECO:0000313" key="2">
    <source>
        <dbReference type="Proteomes" id="UP000241290"/>
    </source>
</evidence>
<dbReference type="Proteomes" id="UP000241290">
    <property type="component" value="Genome"/>
</dbReference>
<sequence length="51" mass="5996">MTHDGEWYPREWTLSPRQRLVIPRCWCGELIKNPSPVQVMPGAIYLIDERG</sequence>
<dbReference type="RefSeq" id="YP_010059121.1">
    <property type="nucleotide sequence ID" value="NC_054724.1"/>
</dbReference>
<dbReference type="GeneID" id="64766352"/>